<gene>
    <name evidence="9" type="ORF">RIF29_04173</name>
</gene>
<dbReference type="InterPro" id="IPR044878">
    <property type="entry name" value="UbiA_sf"/>
</dbReference>
<dbReference type="GO" id="GO:0016765">
    <property type="term" value="F:transferase activity, transferring alkyl or aryl (other than methyl) groups"/>
    <property type="evidence" value="ECO:0007669"/>
    <property type="project" value="InterPro"/>
</dbReference>
<dbReference type="InterPro" id="IPR000537">
    <property type="entry name" value="UbiA_prenyltransferase"/>
</dbReference>
<keyword evidence="5 7" id="KW-1133">Transmembrane helix</keyword>
<proteinExistence type="inferred from homology"/>
<dbReference type="PANTHER" id="PTHR43009">
    <property type="entry name" value="HOMOGENTISATE SOLANESYLTRANSFERASE, CHLOROPLASTIC"/>
    <property type="match status" value="1"/>
</dbReference>
<keyword evidence="4 7" id="KW-0812">Transmembrane</keyword>
<name>A0AAN9P9Q0_CROPI</name>
<comment type="subcellular location">
    <subcellularLocation>
        <location evidence="1">Plastid</location>
        <location evidence="1">Chloroplast membrane</location>
        <topology evidence="1">Multi-pass membrane protein</topology>
    </subcellularLocation>
</comment>
<evidence type="ECO:0000313" key="9">
    <source>
        <dbReference type="EMBL" id="KAK7290046.1"/>
    </source>
</evidence>
<accession>A0AAN9P9Q0</accession>
<evidence type="ECO:0000256" key="4">
    <source>
        <dbReference type="ARBA" id="ARBA00022692"/>
    </source>
</evidence>
<reference evidence="9 10" key="1">
    <citation type="submission" date="2024-01" db="EMBL/GenBank/DDBJ databases">
        <title>The genomes of 5 underutilized Papilionoideae crops provide insights into root nodulation and disease resistanc.</title>
        <authorList>
            <person name="Yuan L."/>
        </authorList>
    </citation>
    <scope>NUCLEOTIDE SEQUENCE [LARGE SCALE GENOMIC DNA]</scope>
    <source>
        <strain evidence="9">ZHUSHIDOU_FW_LH</strain>
        <tissue evidence="9">Leaf</tissue>
    </source>
</reference>
<sequence>MPWGQGMVVFVFLHVVNCGINQLCDIEIDKINKPYLPLASGQLSFKSGVTIVASSSILGLWFSWMIGSWPLFWTFFINNTLAAIYSVDVSSFQFHY</sequence>
<comment type="caution">
    <text evidence="9">The sequence shown here is derived from an EMBL/GenBank/DDBJ whole genome shotgun (WGS) entry which is preliminary data.</text>
</comment>
<dbReference type="Proteomes" id="UP001372338">
    <property type="component" value="Unassembled WGS sequence"/>
</dbReference>
<evidence type="ECO:0000256" key="6">
    <source>
        <dbReference type="ARBA" id="ARBA00023136"/>
    </source>
</evidence>
<feature type="transmembrane region" description="Helical" evidence="7">
    <location>
        <begin position="45"/>
        <end position="64"/>
    </location>
</feature>
<evidence type="ECO:0000256" key="1">
    <source>
        <dbReference type="ARBA" id="ARBA00004508"/>
    </source>
</evidence>
<dbReference type="PANTHER" id="PTHR43009:SF6">
    <property type="entry name" value="HOMOGENTISATE PHYTYLTRANSFERASE 1, CHLOROPLASTIC"/>
    <property type="match status" value="1"/>
</dbReference>
<feature type="signal peptide" evidence="8">
    <location>
        <begin position="1"/>
        <end position="18"/>
    </location>
</feature>
<dbReference type="GO" id="GO:0031969">
    <property type="term" value="C:chloroplast membrane"/>
    <property type="evidence" value="ECO:0007669"/>
    <property type="project" value="UniProtKB-SubCell"/>
</dbReference>
<keyword evidence="3" id="KW-0808">Transferase</keyword>
<dbReference type="AlphaFoldDB" id="A0AAN9P9Q0"/>
<evidence type="ECO:0000256" key="2">
    <source>
        <dbReference type="ARBA" id="ARBA00005985"/>
    </source>
</evidence>
<keyword evidence="6 7" id="KW-0472">Membrane</keyword>
<protein>
    <submittedName>
        <fullName evidence="9">Uncharacterized protein</fullName>
    </submittedName>
</protein>
<evidence type="ECO:0000256" key="3">
    <source>
        <dbReference type="ARBA" id="ARBA00022679"/>
    </source>
</evidence>
<evidence type="ECO:0000256" key="7">
    <source>
        <dbReference type="SAM" id="Phobius"/>
    </source>
</evidence>
<dbReference type="EMBL" id="JAYWIO010000001">
    <property type="protein sequence ID" value="KAK7290046.1"/>
    <property type="molecule type" value="Genomic_DNA"/>
</dbReference>
<evidence type="ECO:0000256" key="8">
    <source>
        <dbReference type="SAM" id="SignalP"/>
    </source>
</evidence>
<dbReference type="Gene3D" id="1.10.357.140">
    <property type="entry name" value="UbiA prenyltransferase"/>
    <property type="match status" value="1"/>
</dbReference>
<keyword evidence="8" id="KW-0732">Signal</keyword>
<comment type="similarity">
    <text evidence="2">Belongs to the UbiA prenyltransferase family.</text>
</comment>
<evidence type="ECO:0000313" key="10">
    <source>
        <dbReference type="Proteomes" id="UP001372338"/>
    </source>
</evidence>
<feature type="chain" id="PRO_5043034801" evidence="8">
    <location>
        <begin position="19"/>
        <end position="96"/>
    </location>
</feature>
<organism evidence="9 10">
    <name type="scientific">Crotalaria pallida</name>
    <name type="common">Smooth rattlebox</name>
    <name type="synonym">Crotalaria striata</name>
    <dbReference type="NCBI Taxonomy" id="3830"/>
    <lineage>
        <taxon>Eukaryota</taxon>
        <taxon>Viridiplantae</taxon>
        <taxon>Streptophyta</taxon>
        <taxon>Embryophyta</taxon>
        <taxon>Tracheophyta</taxon>
        <taxon>Spermatophyta</taxon>
        <taxon>Magnoliopsida</taxon>
        <taxon>eudicotyledons</taxon>
        <taxon>Gunneridae</taxon>
        <taxon>Pentapetalae</taxon>
        <taxon>rosids</taxon>
        <taxon>fabids</taxon>
        <taxon>Fabales</taxon>
        <taxon>Fabaceae</taxon>
        <taxon>Papilionoideae</taxon>
        <taxon>50 kb inversion clade</taxon>
        <taxon>genistoids sensu lato</taxon>
        <taxon>core genistoids</taxon>
        <taxon>Crotalarieae</taxon>
        <taxon>Crotalaria</taxon>
    </lineage>
</organism>
<evidence type="ECO:0000256" key="5">
    <source>
        <dbReference type="ARBA" id="ARBA00022989"/>
    </source>
</evidence>
<dbReference type="Pfam" id="PF01040">
    <property type="entry name" value="UbiA"/>
    <property type="match status" value="1"/>
</dbReference>
<keyword evidence="10" id="KW-1185">Reference proteome</keyword>